<dbReference type="InterPro" id="IPR000086">
    <property type="entry name" value="NUDIX_hydrolase_dom"/>
</dbReference>
<dbReference type="SUPFAM" id="SSF52540">
    <property type="entry name" value="P-loop containing nucleoside triphosphate hydrolases"/>
    <property type="match status" value="1"/>
</dbReference>
<dbReference type="EMBL" id="JABFTV010000008">
    <property type="protein sequence ID" value="MCE8025492.1"/>
    <property type="molecule type" value="Genomic_DNA"/>
</dbReference>
<dbReference type="RefSeq" id="WP_234254537.1">
    <property type="nucleotide sequence ID" value="NZ_JABFTV010000008.1"/>
</dbReference>
<feature type="domain" description="Nudix hydrolase" evidence="1">
    <location>
        <begin position="284"/>
        <end position="443"/>
    </location>
</feature>
<dbReference type="InterPro" id="IPR027417">
    <property type="entry name" value="P-loop_NTPase"/>
</dbReference>
<dbReference type="Gene3D" id="3.90.79.10">
    <property type="entry name" value="Nucleoside Triphosphate Pyrophosphohydrolase"/>
    <property type="match status" value="1"/>
</dbReference>
<evidence type="ECO:0000313" key="2">
    <source>
        <dbReference type="EMBL" id="MCE8025492.1"/>
    </source>
</evidence>
<accession>A0ABS9AV43</accession>
<comment type="caution">
    <text evidence="2">The sequence shown here is derived from an EMBL/GenBank/DDBJ whole genome shotgun (WGS) entry which is preliminary data.</text>
</comment>
<keyword evidence="3" id="KW-1185">Reference proteome</keyword>
<protein>
    <recommendedName>
        <fullName evidence="1">Nudix hydrolase domain-containing protein</fullName>
    </recommendedName>
</protein>
<dbReference type="Gene3D" id="3.40.50.300">
    <property type="entry name" value="P-loop containing nucleotide triphosphate hydrolases"/>
    <property type="match status" value="1"/>
</dbReference>
<reference evidence="2 3" key="1">
    <citation type="journal article" date="2021" name="Front. Microbiol.">
        <title>Aerobic Denitrification and Heterotrophic Sulfur Oxidation in the Genus Halomonas Revealed by Six Novel Species Characterizations and Genome-Based Analysis.</title>
        <authorList>
            <person name="Wang L."/>
            <person name="Shao Z."/>
        </authorList>
    </citation>
    <scope>NUCLEOTIDE SEQUENCE [LARGE SCALE GENOMIC DNA]</scope>
    <source>
        <strain evidence="2 3">MCCC 1A11058</strain>
    </source>
</reference>
<proteinExistence type="predicted"/>
<dbReference type="Proteomes" id="UP001320272">
    <property type="component" value="Unassembled WGS sequence"/>
</dbReference>
<dbReference type="InterPro" id="IPR015797">
    <property type="entry name" value="NUDIX_hydrolase-like_dom_sf"/>
</dbReference>
<organism evidence="2 3">
    <name type="scientific">Billgrantia aerodenitrificans</name>
    <dbReference type="NCBI Taxonomy" id="2733483"/>
    <lineage>
        <taxon>Bacteria</taxon>
        <taxon>Pseudomonadati</taxon>
        <taxon>Pseudomonadota</taxon>
        <taxon>Gammaproteobacteria</taxon>
        <taxon>Oceanospirillales</taxon>
        <taxon>Halomonadaceae</taxon>
        <taxon>Billgrantia</taxon>
    </lineage>
</organism>
<gene>
    <name evidence="2" type="ORF">HOP59_15275</name>
</gene>
<evidence type="ECO:0000259" key="1">
    <source>
        <dbReference type="PROSITE" id="PS51462"/>
    </source>
</evidence>
<dbReference type="SUPFAM" id="SSF55811">
    <property type="entry name" value="Nudix"/>
    <property type="match status" value="1"/>
</dbReference>
<sequence>MDREEKEILKIIKDLEGLASEVLKLKHESIPRRPIVIEFCGSPKSGKSSCINSLSLFLRRNRFRTKVLTERASVCPVNDKYDPNFNIWTACSAIAELVEALSNSSKDYDVIILDRGIFDALCWFNWLKDNNSLDEENFKSLESFLVMNKWRTVIDLIYVFTATPKISLQREYASLLTRKLGSIMCDDALSSYKACVENVSKKYADVFQGIEIYDTSQRSLNDVNHDITKSILEIIQSNIAEKVGYFPRASISSELPETFSFSKARLNNIVLDYQVRARVEEDDGAVQPIPILVITNKERNKVLVVKKSKTTTSKESPESDRLLLYLGGHTREEDSFGASDTSLLSISKLSLRREIKEETGLNYIPSSDDLDPLCIWMRDNDRSKKHLAICYIMEVNFSRTKVRLDKNEFMTGGNTKSGMILDIDEILNHENELESWSKLILRDCFGKSFGKPATLI</sequence>
<evidence type="ECO:0000313" key="3">
    <source>
        <dbReference type="Proteomes" id="UP001320272"/>
    </source>
</evidence>
<name>A0ABS9AV43_9GAMM</name>
<dbReference type="PROSITE" id="PS51462">
    <property type="entry name" value="NUDIX"/>
    <property type="match status" value="1"/>
</dbReference>